<feature type="non-terminal residue" evidence="2">
    <location>
        <position position="188"/>
    </location>
</feature>
<organism evidence="2 3">
    <name type="scientific">Iphiclides podalirius</name>
    <name type="common">scarce swallowtail</name>
    <dbReference type="NCBI Taxonomy" id="110791"/>
    <lineage>
        <taxon>Eukaryota</taxon>
        <taxon>Metazoa</taxon>
        <taxon>Ecdysozoa</taxon>
        <taxon>Arthropoda</taxon>
        <taxon>Hexapoda</taxon>
        <taxon>Insecta</taxon>
        <taxon>Pterygota</taxon>
        <taxon>Neoptera</taxon>
        <taxon>Endopterygota</taxon>
        <taxon>Lepidoptera</taxon>
        <taxon>Glossata</taxon>
        <taxon>Ditrysia</taxon>
        <taxon>Papilionoidea</taxon>
        <taxon>Papilionidae</taxon>
        <taxon>Papilioninae</taxon>
        <taxon>Iphiclides</taxon>
    </lineage>
</organism>
<reference evidence="2" key="1">
    <citation type="submission" date="2022-03" db="EMBL/GenBank/DDBJ databases">
        <authorList>
            <person name="Martin H S."/>
        </authorList>
    </citation>
    <scope>NUCLEOTIDE SEQUENCE</scope>
</reference>
<accession>A0ABN8I1Z2</accession>
<gene>
    <name evidence="2" type="ORF">IPOD504_LOCUS4182</name>
</gene>
<feature type="region of interest" description="Disordered" evidence="1">
    <location>
        <begin position="42"/>
        <end position="66"/>
    </location>
</feature>
<feature type="compositionally biased region" description="Polar residues" evidence="1">
    <location>
        <begin position="11"/>
        <end position="22"/>
    </location>
</feature>
<proteinExistence type="predicted"/>
<feature type="region of interest" description="Disordered" evidence="1">
    <location>
        <begin position="1"/>
        <end position="24"/>
    </location>
</feature>
<sequence>MDRCMKHIPTNRHTSLNSSGSQEAPEIDTSYLIWVDQEHQNNNIEESNPDPLNSQTDTEYDSSKPDDSLLCIKKEKEHSSPIYKKVKKKKVKHRSKKSIVDELVHDEHTDELLNQSWITDDVENVNNERNMELSETENNNYRLIAKYKWRGLKTEIRQCPYKGRRGGSVECSGRSMLRAEVSGFARPR</sequence>
<keyword evidence="3" id="KW-1185">Reference proteome</keyword>
<dbReference type="EMBL" id="OW152827">
    <property type="protein sequence ID" value="CAH2043174.1"/>
    <property type="molecule type" value="Genomic_DNA"/>
</dbReference>
<name>A0ABN8I1Z2_9NEOP</name>
<evidence type="ECO:0000313" key="2">
    <source>
        <dbReference type="EMBL" id="CAH2043174.1"/>
    </source>
</evidence>
<feature type="compositionally biased region" description="Polar residues" evidence="1">
    <location>
        <begin position="42"/>
        <end position="57"/>
    </location>
</feature>
<evidence type="ECO:0000256" key="1">
    <source>
        <dbReference type="SAM" id="MobiDB-lite"/>
    </source>
</evidence>
<evidence type="ECO:0000313" key="3">
    <source>
        <dbReference type="Proteomes" id="UP000837857"/>
    </source>
</evidence>
<protein>
    <submittedName>
        <fullName evidence="2">Uncharacterized protein</fullName>
    </submittedName>
</protein>
<dbReference type="Proteomes" id="UP000837857">
    <property type="component" value="Chromosome 15"/>
</dbReference>